<sequence length="135" mass="14860">AEPPRPSQHPPQPNQLHSCHGKIASLLKTTMSSSKPSISSTRTAVAPLTPLKSIRYSMSWDSTKETPSSSPSSTDSETKTNLSSSLSSWTSYAPEWERPRPKTVSGKFLPFSTRMRMESSIMRSSGLFPNSSMRI</sequence>
<feature type="compositionally biased region" description="Low complexity" evidence="1">
    <location>
        <begin position="65"/>
        <end position="88"/>
    </location>
</feature>
<feature type="region of interest" description="Disordered" evidence="1">
    <location>
        <begin position="56"/>
        <end position="107"/>
    </location>
</feature>
<dbReference type="EMBL" id="AK369217">
    <property type="protein sequence ID" value="BAK00419.1"/>
    <property type="molecule type" value="mRNA"/>
</dbReference>
<protein>
    <submittedName>
        <fullName evidence="2">Predicted protein</fullName>
    </submittedName>
</protein>
<organism evidence="2">
    <name type="scientific">Hordeum vulgare subsp. vulgare</name>
    <name type="common">Domesticated barley</name>
    <dbReference type="NCBI Taxonomy" id="112509"/>
    <lineage>
        <taxon>Eukaryota</taxon>
        <taxon>Viridiplantae</taxon>
        <taxon>Streptophyta</taxon>
        <taxon>Embryophyta</taxon>
        <taxon>Tracheophyta</taxon>
        <taxon>Spermatophyta</taxon>
        <taxon>Magnoliopsida</taxon>
        <taxon>Liliopsida</taxon>
        <taxon>Poales</taxon>
        <taxon>Poaceae</taxon>
        <taxon>BOP clade</taxon>
        <taxon>Pooideae</taxon>
        <taxon>Triticodae</taxon>
        <taxon>Triticeae</taxon>
        <taxon>Hordeinae</taxon>
        <taxon>Hordeum</taxon>
    </lineage>
</organism>
<evidence type="ECO:0000256" key="1">
    <source>
        <dbReference type="SAM" id="MobiDB-lite"/>
    </source>
</evidence>
<proteinExistence type="evidence at transcript level"/>
<dbReference type="AlphaFoldDB" id="F2DZ97"/>
<name>F2DZ97_HORVV</name>
<accession>F2DZ97</accession>
<feature type="non-terminal residue" evidence="2">
    <location>
        <position position="1"/>
    </location>
</feature>
<reference evidence="2" key="1">
    <citation type="journal article" date="2011" name="Plant Physiol.">
        <title>Comprehensive sequence analysis of 24,783 barley full-length cDNAs derived from 12 clone libraries.</title>
        <authorList>
            <person name="Matsumoto T."/>
            <person name="Tanaka T."/>
            <person name="Sakai H."/>
            <person name="Amano N."/>
            <person name="Kanamori H."/>
            <person name="Kurita K."/>
            <person name="Kikuta A."/>
            <person name="Kamiya K."/>
            <person name="Yamamoto M."/>
            <person name="Ikawa H."/>
            <person name="Fujii N."/>
            <person name="Hori K."/>
            <person name="Itoh T."/>
            <person name="Sato K."/>
        </authorList>
    </citation>
    <scope>NUCLEOTIDE SEQUENCE</scope>
    <source>
        <tissue evidence="2">Shoot and root</tissue>
    </source>
</reference>
<evidence type="ECO:0000313" key="2">
    <source>
        <dbReference type="EMBL" id="BAK00419.1"/>
    </source>
</evidence>